<feature type="transmembrane region" description="Helical" evidence="1">
    <location>
        <begin position="522"/>
        <end position="548"/>
    </location>
</feature>
<accession>A0A9D5H0A5</accession>
<dbReference type="GO" id="GO:0016592">
    <property type="term" value="C:mediator complex"/>
    <property type="evidence" value="ECO:0007669"/>
    <property type="project" value="InterPro"/>
</dbReference>
<keyword evidence="1" id="KW-1133">Transmembrane helix</keyword>
<dbReference type="Gramene" id="Psat01G0497000-T3">
    <property type="protein sequence ID" value="KAI5447319.1"/>
    <property type="gene ID" value="KIW84_014970"/>
</dbReference>
<dbReference type="GO" id="GO:2000762">
    <property type="term" value="P:regulation of phenylpropanoid metabolic process"/>
    <property type="evidence" value="ECO:0007669"/>
    <property type="project" value="InterPro"/>
</dbReference>
<reference evidence="2 3" key="1">
    <citation type="journal article" date="2022" name="Nat. Genet.">
        <title>Improved pea reference genome and pan-genome highlight genomic features and evolutionary characteristics.</title>
        <authorList>
            <person name="Yang T."/>
            <person name="Liu R."/>
            <person name="Luo Y."/>
            <person name="Hu S."/>
            <person name="Wang D."/>
            <person name="Wang C."/>
            <person name="Pandey M.K."/>
            <person name="Ge S."/>
            <person name="Xu Q."/>
            <person name="Li N."/>
            <person name="Li G."/>
            <person name="Huang Y."/>
            <person name="Saxena R.K."/>
            <person name="Ji Y."/>
            <person name="Li M."/>
            <person name="Yan X."/>
            <person name="He Y."/>
            <person name="Liu Y."/>
            <person name="Wang X."/>
            <person name="Xiang C."/>
            <person name="Varshney R.K."/>
            <person name="Ding H."/>
            <person name="Gao S."/>
            <person name="Zong X."/>
        </authorList>
    </citation>
    <scope>NUCLEOTIDE SEQUENCE [LARGE SCALE GENOMIC DNA]</scope>
    <source>
        <strain evidence="2 3">cv. Zhongwan 6</strain>
    </source>
</reference>
<feature type="transmembrane region" description="Helical" evidence="1">
    <location>
        <begin position="479"/>
        <end position="501"/>
    </location>
</feature>
<feature type="transmembrane region" description="Helical" evidence="1">
    <location>
        <begin position="629"/>
        <end position="651"/>
    </location>
</feature>
<feature type="transmembrane region" description="Helical" evidence="1">
    <location>
        <begin position="586"/>
        <end position="608"/>
    </location>
</feature>
<keyword evidence="3" id="KW-1185">Reference proteome</keyword>
<name>A0A9D5H0A5_PEA</name>
<keyword evidence="1" id="KW-0472">Membrane</keyword>
<gene>
    <name evidence="2" type="ORF">KIW84_014970</name>
</gene>
<dbReference type="PANTHER" id="PTHR33739">
    <property type="entry name" value="OS07G0681500 PROTEIN"/>
    <property type="match status" value="1"/>
</dbReference>
<dbReference type="Proteomes" id="UP001058974">
    <property type="component" value="Chromosome 1"/>
</dbReference>
<organism evidence="2 3">
    <name type="scientific">Pisum sativum</name>
    <name type="common">Garden pea</name>
    <name type="synonym">Lathyrus oleraceus</name>
    <dbReference type="NCBI Taxonomy" id="3888"/>
    <lineage>
        <taxon>Eukaryota</taxon>
        <taxon>Viridiplantae</taxon>
        <taxon>Streptophyta</taxon>
        <taxon>Embryophyta</taxon>
        <taxon>Tracheophyta</taxon>
        <taxon>Spermatophyta</taxon>
        <taxon>Magnoliopsida</taxon>
        <taxon>eudicotyledons</taxon>
        <taxon>Gunneridae</taxon>
        <taxon>Pentapetalae</taxon>
        <taxon>rosids</taxon>
        <taxon>fabids</taxon>
        <taxon>Fabales</taxon>
        <taxon>Fabaceae</taxon>
        <taxon>Papilionoideae</taxon>
        <taxon>50 kb inversion clade</taxon>
        <taxon>NPAAA clade</taxon>
        <taxon>Hologalegina</taxon>
        <taxon>IRL clade</taxon>
        <taxon>Fabeae</taxon>
        <taxon>Lathyrus</taxon>
    </lineage>
</organism>
<comment type="caution">
    <text evidence="2">The sequence shown here is derived from an EMBL/GenBank/DDBJ whole genome shotgun (WGS) entry which is preliminary data.</text>
</comment>
<dbReference type="PANTHER" id="PTHR33739:SF5">
    <property type="entry name" value="MEDIATOR OF RNA POLYMERASE II TRANSCRIPTION SUBUNIT 33A"/>
    <property type="match status" value="1"/>
</dbReference>
<protein>
    <submittedName>
        <fullName evidence="2">Variant 3, Mediator of RNA polymerase II transcription subunit 33A</fullName>
    </submittedName>
</protein>
<sequence length="655" mass="70179">MPICEVFGSCMPNISWKLTSGEEISAHAVFSNVFILLLKLWKFNCPPLEHGIGDAPTVGSQLTPEYLLLVRNSHLLSDGNNRKNSNRRRLSEIASLSSPNSVFVDSFPKLKVWYRQHQACIASTLSGLVHGTPFHQIVEGLLNMMFKKINRGNQASLASGSSSSSGPGNDDASTGPKLPAWDILEAIPFVVDAALTACAHGRLSPRELATGLKDLADFLPASLATIVSYFSAEVTRGVWKPAFMNGTDWPSPAANLQNVEEQIKKILAETGVDVPSLTTGDSSPATLPLPLAAFTSLTITYKVDRSSERFLHLAGQTLEGLAAGCPWPCMPIVASLWTQKARRWSDFLIFSASRTVFLHNSDAVVQLVKSCFTATLGMSSSSISCSGGVGALLGHGFKSNLSGRICPVAPGILYLRAYRSVRDIVFLTEEIVSILMQSVREIVCDGQPKQPPLKKFKPTKDSAKYGQVSLASAMTKVKLAGALGASLVWISGGLALVQLLINETLPSWFISNHRSDQEEKSNGMVGMVAMLGGYGLAYFAVLCGAFAWGVDSSSSASKRRQKVLGTHMEFLASALDGKISLGCDPAIWRAYVSGFVSLMVNCTPNWVLEVDVLVLKRLSKGLRRLNEEGLALTLLGAGGVGTMGAAAELIIDTGI</sequence>
<keyword evidence="1" id="KW-0812">Transmembrane</keyword>
<dbReference type="InterPro" id="IPR039638">
    <property type="entry name" value="MED33A/B"/>
</dbReference>
<dbReference type="EMBL" id="JAMSHJ010000001">
    <property type="protein sequence ID" value="KAI5447319.1"/>
    <property type="molecule type" value="Genomic_DNA"/>
</dbReference>
<dbReference type="AlphaFoldDB" id="A0A9D5H0A5"/>
<evidence type="ECO:0000313" key="2">
    <source>
        <dbReference type="EMBL" id="KAI5447319.1"/>
    </source>
</evidence>
<evidence type="ECO:0000256" key="1">
    <source>
        <dbReference type="SAM" id="Phobius"/>
    </source>
</evidence>
<evidence type="ECO:0000313" key="3">
    <source>
        <dbReference type="Proteomes" id="UP001058974"/>
    </source>
</evidence>
<proteinExistence type="predicted"/>